<evidence type="ECO:0000256" key="1">
    <source>
        <dbReference type="SAM" id="Phobius"/>
    </source>
</evidence>
<dbReference type="InterPro" id="IPR014245">
    <property type="entry name" value="Spore_III_AF"/>
</dbReference>
<reference evidence="2" key="2">
    <citation type="journal article" date="2021" name="PeerJ">
        <title>Extensive microbial diversity within the chicken gut microbiome revealed by metagenomics and culture.</title>
        <authorList>
            <person name="Gilroy R."/>
            <person name="Ravi A."/>
            <person name="Getino M."/>
            <person name="Pursley I."/>
            <person name="Horton D.L."/>
            <person name="Alikhan N.F."/>
            <person name="Baker D."/>
            <person name="Gharbi K."/>
            <person name="Hall N."/>
            <person name="Watson M."/>
            <person name="Adriaenssens E.M."/>
            <person name="Foster-Nyarko E."/>
            <person name="Jarju S."/>
            <person name="Secka A."/>
            <person name="Antonio M."/>
            <person name="Oren A."/>
            <person name="Chaudhuri R.R."/>
            <person name="La Ragione R."/>
            <person name="Hildebrand F."/>
            <person name="Pallen M.J."/>
        </authorList>
    </citation>
    <scope>NUCLEOTIDE SEQUENCE</scope>
    <source>
        <strain evidence="2">10406</strain>
    </source>
</reference>
<protein>
    <submittedName>
        <fullName evidence="2">Stage III sporulation protein AF</fullName>
    </submittedName>
</protein>
<proteinExistence type="predicted"/>
<dbReference type="Proteomes" id="UP000886857">
    <property type="component" value="Unassembled WGS sequence"/>
</dbReference>
<reference evidence="2" key="1">
    <citation type="submission" date="2020-10" db="EMBL/GenBank/DDBJ databases">
        <authorList>
            <person name="Gilroy R."/>
        </authorList>
    </citation>
    <scope>NUCLEOTIDE SEQUENCE</scope>
    <source>
        <strain evidence="2">10406</strain>
    </source>
</reference>
<feature type="transmembrane region" description="Helical" evidence="1">
    <location>
        <begin position="33"/>
        <end position="51"/>
    </location>
</feature>
<dbReference type="AlphaFoldDB" id="A0A9D1SVL2"/>
<evidence type="ECO:0000313" key="3">
    <source>
        <dbReference type="Proteomes" id="UP000886857"/>
    </source>
</evidence>
<keyword evidence="1" id="KW-0472">Membrane</keyword>
<comment type="caution">
    <text evidence="2">The sequence shown here is derived from an EMBL/GenBank/DDBJ whole genome shotgun (WGS) entry which is preliminary data.</text>
</comment>
<dbReference type="EMBL" id="DVOE01000008">
    <property type="protein sequence ID" value="HIU98329.1"/>
    <property type="molecule type" value="Genomic_DNA"/>
</dbReference>
<gene>
    <name evidence="2" type="ORF">IAC73_00595</name>
</gene>
<sequence>MSGWMIAVTGVACLGVLLEILLPEGQTAKYVKGAFSLLVIFVVASPLPGLVGKVTDLTAASSAVTADEGFLRDAAEAYGREKALAAEEYLKEQGYEAEVEVVVSSDKMSKVIKCVVSVHLPVLDAEERNRHIARVREAVSGRLGITPETVAVEVA</sequence>
<keyword evidence="1" id="KW-0812">Transmembrane</keyword>
<evidence type="ECO:0000313" key="2">
    <source>
        <dbReference type="EMBL" id="HIU98329.1"/>
    </source>
</evidence>
<keyword evidence="1" id="KW-1133">Transmembrane helix</keyword>
<name>A0A9D1SVL2_9FIRM</name>
<accession>A0A9D1SVL2</accession>
<organism evidence="2 3">
    <name type="scientific">Candidatus Limadaptatus stercoripullorum</name>
    <dbReference type="NCBI Taxonomy" id="2840846"/>
    <lineage>
        <taxon>Bacteria</taxon>
        <taxon>Bacillati</taxon>
        <taxon>Bacillota</taxon>
        <taxon>Clostridia</taxon>
        <taxon>Eubacteriales</taxon>
        <taxon>Candidatus Limadaptatus</taxon>
    </lineage>
</organism>
<dbReference type="Pfam" id="PF09581">
    <property type="entry name" value="Spore_III_AF"/>
    <property type="match status" value="1"/>
</dbReference>